<accession>A0AAW3F609</accession>
<keyword evidence="2" id="KW-0288">FMN</keyword>
<dbReference type="Proteomes" id="UP000029590">
    <property type="component" value="Unassembled WGS sequence"/>
</dbReference>
<organism evidence="7 8">
    <name type="scientific">Burkholderia gladioli</name>
    <name type="common">Pseudomonas marginata</name>
    <name type="synonym">Phytomonas marginata</name>
    <dbReference type="NCBI Taxonomy" id="28095"/>
    <lineage>
        <taxon>Bacteria</taxon>
        <taxon>Pseudomonadati</taxon>
        <taxon>Pseudomonadota</taxon>
        <taxon>Betaproteobacteria</taxon>
        <taxon>Burkholderiales</taxon>
        <taxon>Burkholderiaceae</taxon>
        <taxon>Burkholderia</taxon>
    </lineage>
</organism>
<feature type="domain" description="Luciferase-like" evidence="6">
    <location>
        <begin position="3"/>
        <end position="251"/>
    </location>
</feature>
<dbReference type="InterPro" id="IPR011251">
    <property type="entry name" value="Luciferase-like_dom"/>
</dbReference>
<dbReference type="GO" id="GO:0004497">
    <property type="term" value="F:monooxygenase activity"/>
    <property type="evidence" value="ECO:0007669"/>
    <property type="project" value="UniProtKB-KW"/>
</dbReference>
<dbReference type="Gene3D" id="3.20.20.30">
    <property type="entry name" value="Luciferase-like domain"/>
    <property type="match status" value="1"/>
</dbReference>
<evidence type="ECO:0000256" key="5">
    <source>
        <dbReference type="SAM" id="MobiDB-lite"/>
    </source>
</evidence>
<evidence type="ECO:0000259" key="6">
    <source>
        <dbReference type="Pfam" id="PF00296"/>
    </source>
</evidence>
<evidence type="ECO:0000313" key="8">
    <source>
        <dbReference type="Proteomes" id="UP000029590"/>
    </source>
</evidence>
<evidence type="ECO:0000256" key="3">
    <source>
        <dbReference type="ARBA" id="ARBA00023002"/>
    </source>
</evidence>
<keyword evidence="1" id="KW-0285">Flavoprotein</keyword>
<keyword evidence="4 7" id="KW-0503">Monooxygenase</keyword>
<dbReference type="InterPro" id="IPR050172">
    <property type="entry name" value="SsuD_RutA_monooxygenase"/>
</dbReference>
<evidence type="ECO:0000313" key="7">
    <source>
        <dbReference type="EMBL" id="KGC16743.1"/>
    </source>
</evidence>
<sequence length="288" mass="30266">MSATAAAEAGCAALLPSAGPDRPDPWIAAAVLSEALPELALTIALQAGAILPGAAALCAQSLQSLRGGRLALAVERDAPGVDASRRGATLNRDQRRARRLEFLAILPTLWAGTGPLDYQGAWFRAEHARLAEMPVPRRPLYWMAAAPADNLRVAPLCDGLIAAARPDPAVFEALARVSAARALHCLRRASCSAAPSAWPTLRARPLAWAPPDELLHGVSVGIYMKAHRALDAYYSVAQRSQAALSAARAALAARTGGLSEPVGRCRPHARERGHSHGRQTRPGRAAPG</sequence>
<protein>
    <submittedName>
        <fullName evidence="7">Luciferase-like monooxygenase family protein</fullName>
    </submittedName>
</protein>
<dbReference type="GO" id="GO:0016705">
    <property type="term" value="F:oxidoreductase activity, acting on paired donors, with incorporation or reduction of molecular oxygen"/>
    <property type="evidence" value="ECO:0007669"/>
    <property type="project" value="InterPro"/>
</dbReference>
<dbReference type="AlphaFoldDB" id="A0AAW3F609"/>
<dbReference type="RefSeq" id="WP_036047969.1">
    <property type="nucleotide sequence ID" value="NZ_KN150849.1"/>
</dbReference>
<proteinExistence type="predicted"/>
<reference evidence="7 8" key="1">
    <citation type="submission" date="2014-04" db="EMBL/GenBank/DDBJ databases">
        <authorList>
            <person name="Bishop-Lilly K.A."/>
            <person name="Broomall S.M."/>
            <person name="Chain P.S."/>
            <person name="Chertkov O."/>
            <person name="Coyne S.R."/>
            <person name="Daligault H.E."/>
            <person name="Davenport K.W."/>
            <person name="Erkkila T."/>
            <person name="Frey K.G."/>
            <person name="Gibbons H.S."/>
            <person name="Gu W."/>
            <person name="Jaissle J."/>
            <person name="Johnson S.L."/>
            <person name="Koroleva G.I."/>
            <person name="Ladner J.T."/>
            <person name="Lo C.-C."/>
            <person name="Minogue T.D."/>
            <person name="Munk C."/>
            <person name="Palacios G.F."/>
            <person name="Redden C.L."/>
            <person name="Rosenzweig C.N."/>
            <person name="Scholz M.B."/>
            <person name="Teshima H."/>
            <person name="Xu Y."/>
        </authorList>
    </citation>
    <scope>NUCLEOTIDE SEQUENCE [LARGE SCALE GENOMIC DNA]</scope>
    <source>
        <strain evidence="8">gladioli</strain>
    </source>
</reference>
<keyword evidence="3" id="KW-0560">Oxidoreductase</keyword>
<dbReference type="PANTHER" id="PTHR42847:SF4">
    <property type="entry name" value="ALKANESULFONATE MONOOXYGENASE-RELATED"/>
    <property type="match status" value="1"/>
</dbReference>
<evidence type="ECO:0000256" key="1">
    <source>
        <dbReference type="ARBA" id="ARBA00022630"/>
    </source>
</evidence>
<name>A0AAW3F609_BURGA</name>
<evidence type="ECO:0000256" key="2">
    <source>
        <dbReference type="ARBA" id="ARBA00022643"/>
    </source>
</evidence>
<gene>
    <name evidence="7" type="ORF">DM48_3417</name>
</gene>
<dbReference type="PANTHER" id="PTHR42847">
    <property type="entry name" value="ALKANESULFONATE MONOOXYGENASE"/>
    <property type="match status" value="1"/>
</dbReference>
<feature type="region of interest" description="Disordered" evidence="5">
    <location>
        <begin position="258"/>
        <end position="288"/>
    </location>
</feature>
<comment type="caution">
    <text evidence="7">The sequence shown here is derived from an EMBL/GenBank/DDBJ whole genome shotgun (WGS) entry which is preliminary data.</text>
</comment>
<dbReference type="SUPFAM" id="SSF51679">
    <property type="entry name" value="Bacterial luciferase-like"/>
    <property type="match status" value="1"/>
</dbReference>
<evidence type="ECO:0000256" key="4">
    <source>
        <dbReference type="ARBA" id="ARBA00023033"/>
    </source>
</evidence>
<dbReference type="Pfam" id="PF00296">
    <property type="entry name" value="Bac_luciferase"/>
    <property type="match status" value="1"/>
</dbReference>
<dbReference type="EMBL" id="JPGG01000015">
    <property type="protein sequence ID" value="KGC16743.1"/>
    <property type="molecule type" value="Genomic_DNA"/>
</dbReference>
<dbReference type="InterPro" id="IPR036661">
    <property type="entry name" value="Luciferase-like_sf"/>
</dbReference>